<dbReference type="AlphaFoldDB" id="A0AAU9JNU8"/>
<proteinExistence type="predicted"/>
<protein>
    <submittedName>
        <fullName evidence="2">Uncharacterized protein</fullName>
    </submittedName>
</protein>
<keyword evidence="3" id="KW-1185">Reference proteome</keyword>
<keyword evidence="1" id="KW-0472">Membrane</keyword>
<feature type="transmembrane region" description="Helical" evidence="1">
    <location>
        <begin position="6"/>
        <end position="24"/>
    </location>
</feature>
<reference evidence="2" key="1">
    <citation type="submission" date="2021-09" db="EMBL/GenBank/DDBJ databases">
        <authorList>
            <consortium name="AG Swart"/>
            <person name="Singh M."/>
            <person name="Singh A."/>
            <person name="Seah K."/>
            <person name="Emmerich C."/>
        </authorList>
    </citation>
    <scope>NUCLEOTIDE SEQUENCE</scope>
    <source>
        <strain evidence="2">ATCC30299</strain>
    </source>
</reference>
<gene>
    <name evidence="2" type="ORF">BSTOLATCC_MIC44591</name>
</gene>
<evidence type="ECO:0000313" key="3">
    <source>
        <dbReference type="Proteomes" id="UP001162131"/>
    </source>
</evidence>
<evidence type="ECO:0000313" key="2">
    <source>
        <dbReference type="EMBL" id="CAG9327971.1"/>
    </source>
</evidence>
<comment type="caution">
    <text evidence="2">The sequence shown here is derived from an EMBL/GenBank/DDBJ whole genome shotgun (WGS) entry which is preliminary data.</text>
</comment>
<keyword evidence="1" id="KW-1133">Transmembrane helix</keyword>
<dbReference type="Proteomes" id="UP001162131">
    <property type="component" value="Unassembled WGS sequence"/>
</dbReference>
<accession>A0AAU9JNU8</accession>
<name>A0AAU9JNU8_9CILI</name>
<keyword evidence="1" id="KW-0812">Transmembrane</keyword>
<organism evidence="2 3">
    <name type="scientific">Blepharisma stoltei</name>
    <dbReference type="NCBI Taxonomy" id="1481888"/>
    <lineage>
        <taxon>Eukaryota</taxon>
        <taxon>Sar</taxon>
        <taxon>Alveolata</taxon>
        <taxon>Ciliophora</taxon>
        <taxon>Postciliodesmatophora</taxon>
        <taxon>Heterotrichea</taxon>
        <taxon>Heterotrichida</taxon>
        <taxon>Blepharismidae</taxon>
        <taxon>Blepharisma</taxon>
    </lineage>
</organism>
<sequence>MILFSAFRWSFCAKISALFSYWIIGITGTFDKAAKITWASGADLVLVVTVVVTSSTSSNSTGSFVHLSKAL</sequence>
<dbReference type="EMBL" id="CAJZBQ010000044">
    <property type="protein sequence ID" value="CAG9327971.1"/>
    <property type="molecule type" value="Genomic_DNA"/>
</dbReference>
<evidence type="ECO:0000256" key="1">
    <source>
        <dbReference type="SAM" id="Phobius"/>
    </source>
</evidence>
<feature type="transmembrane region" description="Helical" evidence="1">
    <location>
        <begin position="36"/>
        <end position="55"/>
    </location>
</feature>